<evidence type="ECO:0000313" key="4">
    <source>
        <dbReference type="Proteomes" id="UP000192477"/>
    </source>
</evidence>
<evidence type="ECO:0000313" key="3">
    <source>
        <dbReference type="EMBL" id="OQO70267.1"/>
    </source>
</evidence>
<evidence type="ECO:0000259" key="1">
    <source>
        <dbReference type="Pfam" id="PF18082"/>
    </source>
</evidence>
<dbReference type="OrthoDB" id="2139859at2"/>
<dbReference type="AlphaFoldDB" id="A0A1V8YXE1"/>
<dbReference type="RefSeq" id="WP_081183720.1">
    <property type="nucleotide sequence ID" value="NZ_MJEA01000006.1"/>
</dbReference>
<dbReference type="Pfam" id="PF18164">
    <property type="entry name" value="GNAT_C"/>
    <property type="match status" value="1"/>
</dbReference>
<proteinExistence type="predicted"/>
<dbReference type="Gene3D" id="3.40.630.120">
    <property type="match status" value="1"/>
</dbReference>
<evidence type="ECO:0008006" key="5">
    <source>
        <dbReference type="Google" id="ProtNLM"/>
    </source>
</evidence>
<name>A0A1V8YXE1_9ENTE</name>
<dbReference type="EMBL" id="MJEA01000006">
    <property type="protein sequence ID" value="OQO70267.1"/>
    <property type="molecule type" value="Genomic_DNA"/>
</dbReference>
<comment type="caution">
    <text evidence="3">The sequence shown here is derived from an EMBL/GenBank/DDBJ whole genome shotgun (WGS) entry which is preliminary data.</text>
</comment>
<accession>A0A1V8YXE1</accession>
<protein>
    <recommendedName>
        <fullName evidence="5">GNAT-like C-terminal domain-containing protein</fullName>
    </recommendedName>
</protein>
<sequence length="286" mass="33163">MTQSKVTIQDLIEVIELPEMIKEKINRLLTLVSLDDLNSSADKLLDQAKASEEAKRLSVQYKQDTIRELTFHLYAASLSWEKIYFPLAIPYKVYVETMRAFTRFLKESQQINHHYKFDRGFWTWRYISGIEFRINELEFEMVAPSHKHKVSQLVDKKYISIHIPSDANLEHSVIAKNYLEAKSFFKQYFPSYHAVPFVTDTWLLSPLLKNWVKPTSNLSLFANDYQLLLTEPTKNEGVFWIFNTISADVANYPEKTSLQRAAKKAMLSGEAIGSALGLLQLEIENN</sequence>
<feature type="domain" description="GNAT-like C-terminal" evidence="2">
    <location>
        <begin position="132"/>
        <end position="279"/>
    </location>
</feature>
<dbReference type="Proteomes" id="UP000192477">
    <property type="component" value="Unassembled WGS sequence"/>
</dbReference>
<dbReference type="STRING" id="112904.BH747_07510"/>
<evidence type="ECO:0000259" key="2">
    <source>
        <dbReference type="Pfam" id="PF18164"/>
    </source>
</evidence>
<dbReference type="InterPro" id="IPR041644">
    <property type="entry name" value="GNAT_C"/>
</dbReference>
<organism evidence="3 4">
    <name type="scientific">Enterococcus villorum</name>
    <dbReference type="NCBI Taxonomy" id="112904"/>
    <lineage>
        <taxon>Bacteria</taxon>
        <taxon>Bacillati</taxon>
        <taxon>Bacillota</taxon>
        <taxon>Bacilli</taxon>
        <taxon>Lactobacillales</taxon>
        <taxon>Enterococcaceae</taxon>
        <taxon>Enterococcus</taxon>
    </lineage>
</organism>
<reference evidence="3 4" key="1">
    <citation type="journal article" date="2017" name="BMC Microbiol.">
        <title>Comparative genomics of Enterococcus spp. isolated from bovine feces.</title>
        <authorList>
            <person name="Beukers A.G."/>
            <person name="Zaheer R."/>
            <person name="Goji N."/>
            <person name="Amoako K.K."/>
            <person name="Chaves A.V."/>
            <person name="Ward M.P."/>
            <person name="McAllister T.A."/>
        </authorList>
    </citation>
    <scope>NUCLEOTIDE SEQUENCE [LARGE SCALE GENOMIC DNA]</scope>
    <source>
        <strain evidence="3 4">F1129D 143</strain>
    </source>
</reference>
<gene>
    <name evidence="3" type="ORF">BH747_07510</name>
</gene>
<feature type="domain" description="N-acyltransferase N-terminal" evidence="1">
    <location>
        <begin position="8"/>
        <end position="129"/>
    </location>
</feature>
<dbReference type="Pfam" id="PF18082">
    <property type="entry name" value="NAT_N"/>
    <property type="match status" value="1"/>
</dbReference>
<dbReference type="InterPro" id="IPR041273">
    <property type="entry name" value="NAT_N"/>
</dbReference>